<organism evidence="5 6">
    <name type="scientific">Williamsia marianensis</name>
    <dbReference type="NCBI Taxonomy" id="85044"/>
    <lineage>
        <taxon>Bacteria</taxon>
        <taxon>Bacillati</taxon>
        <taxon>Actinomycetota</taxon>
        <taxon>Actinomycetes</taxon>
        <taxon>Mycobacteriales</taxon>
        <taxon>Nocardiaceae</taxon>
        <taxon>Williamsia</taxon>
    </lineage>
</organism>
<feature type="domain" description="HTH tetR-type" evidence="4">
    <location>
        <begin position="63"/>
        <end position="123"/>
    </location>
</feature>
<feature type="region of interest" description="Disordered" evidence="3">
    <location>
        <begin position="1"/>
        <end position="37"/>
    </location>
</feature>
<evidence type="ECO:0000256" key="2">
    <source>
        <dbReference type="PROSITE-ProRule" id="PRU00335"/>
    </source>
</evidence>
<feature type="DNA-binding region" description="H-T-H motif" evidence="2">
    <location>
        <begin position="86"/>
        <end position="105"/>
    </location>
</feature>
<evidence type="ECO:0000259" key="4">
    <source>
        <dbReference type="PROSITE" id="PS50977"/>
    </source>
</evidence>
<dbReference type="EMBL" id="RBKV01000001">
    <property type="protein sequence ID" value="RKR94742.1"/>
    <property type="molecule type" value="Genomic_DNA"/>
</dbReference>
<sequence>MSKPARHPATGANSEQSSATGAELPLIDAPNAPRPPLPLTLTERHPAAIPLVDDQEPERADAARNRQLLMEAATRLIESCGASAVTMDAVAREAGVGKGTVFRRFGNRSGLMLALLNHSEIQLQQAFLTGPAPLGPGDPGEKVDPLDRLIAFGRARLAMAAAHLDLLLEAEDTGPQRFSHPTRTVVVTHTRMLLTQMGFRGNLELMCMAVLAPLEAPAIHHMLHNDHMALGQIGDRWEELVRALTPPQR</sequence>
<dbReference type="PANTHER" id="PTHR30055">
    <property type="entry name" value="HTH-TYPE TRANSCRIPTIONAL REGULATOR RUTR"/>
    <property type="match status" value="1"/>
</dbReference>
<dbReference type="PANTHER" id="PTHR30055:SF209">
    <property type="entry name" value="POSSIBLE TRANSCRIPTIONAL REGULATORY PROTEIN (PROBABLY TETR-FAMILY)"/>
    <property type="match status" value="1"/>
</dbReference>
<dbReference type="GO" id="GO:0000976">
    <property type="term" value="F:transcription cis-regulatory region binding"/>
    <property type="evidence" value="ECO:0007669"/>
    <property type="project" value="TreeGrafter"/>
</dbReference>
<feature type="compositionally biased region" description="Polar residues" evidence="3">
    <location>
        <begin position="11"/>
        <end position="20"/>
    </location>
</feature>
<protein>
    <submittedName>
        <fullName evidence="5">TetR family transcriptional regulator</fullName>
    </submittedName>
</protein>
<accession>A0A495K2T8</accession>
<evidence type="ECO:0000313" key="5">
    <source>
        <dbReference type="EMBL" id="RKR94742.1"/>
    </source>
</evidence>
<dbReference type="SUPFAM" id="SSF46689">
    <property type="entry name" value="Homeodomain-like"/>
    <property type="match status" value="1"/>
</dbReference>
<dbReference type="Proteomes" id="UP000274762">
    <property type="component" value="Unassembled WGS sequence"/>
</dbReference>
<dbReference type="Gene3D" id="1.10.357.10">
    <property type="entry name" value="Tetracycline Repressor, domain 2"/>
    <property type="match status" value="1"/>
</dbReference>
<reference evidence="5 6" key="1">
    <citation type="submission" date="2018-10" db="EMBL/GenBank/DDBJ databases">
        <title>Sequencing the genomes of 1000 actinobacteria strains.</title>
        <authorList>
            <person name="Klenk H.-P."/>
        </authorList>
    </citation>
    <scope>NUCLEOTIDE SEQUENCE [LARGE SCALE GENOMIC DNA]</scope>
    <source>
        <strain evidence="5 6">DSM 44343</strain>
    </source>
</reference>
<gene>
    <name evidence="5" type="ORF">DFJ75_1544</name>
</gene>
<dbReference type="InterPro" id="IPR050109">
    <property type="entry name" value="HTH-type_TetR-like_transc_reg"/>
</dbReference>
<dbReference type="Pfam" id="PF00440">
    <property type="entry name" value="TetR_N"/>
    <property type="match status" value="1"/>
</dbReference>
<comment type="caution">
    <text evidence="5">The sequence shown here is derived from an EMBL/GenBank/DDBJ whole genome shotgun (WGS) entry which is preliminary data.</text>
</comment>
<name>A0A495K2T8_WILMA</name>
<dbReference type="PROSITE" id="PS50977">
    <property type="entry name" value="HTH_TETR_2"/>
    <property type="match status" value="1"/>
</dbReference>
<evidence type="ECO:0000313" key="6">
    <source>
        <dbReference type="Proteomes" id="UP000274762"/>
    </source>
</evidence>
<evidence type="ECO:0000256" key="3">
    <source>
        <dbReference type="SAM" id="MobiDB-lite"/>
    </source>
</evidence>
<evidence type="ECO:0000256" key="1">
    <source>
        <dbReference type="ARBA" id="ARBA00023125"/>
    </source>
</evidence>
<dbReference type="InterPro" id="IPR009057">
    <property type="entry name" value="Homeodomain-like_sf"/>
</dbReference>
<dbReference type="InterPro" id="IPR001647">
    <property type="entry name" value="HTH_TetR"/>
</dbReference>
<dbReference type="RefSeq" id="WP_371850314.1">
    <property type="nucleotide sequence ID" value="NZ_CBCRXS010000017.1"/>
</dbReference>
<dbReference type="AlphaFoldDB" id="A0A495K2T8"/>
<proteinExistence type="predicted"/>
<dbReference type="PRINTS" id="PR00455">
    <property type="entry name" value="HTHTETR"/>
</dbReference>
<dbReference type="GO" id="GO:0003700">
    <property type="term" value="F:DNA-binding transcription factor activity"/>
    <property type="evidence" value="ECO:0007669"/>
    <property type="project" value="TreeGrafter"/>
</dbReference>
<keyword evidence="1 2" id="KW-0238">DNA-binding</keyword>